<sequence length="139" mass="14663">MKKLLVLIMALVMTLSLAACGGSKATPAVAPSTPASSTPAQVEEVEFTEEQQALAQEFMSMVEEFDAVADKVNANPELLSSEELVTAMNDLSNEIIKADEYFASPETLTPEVMGALTVAIDVGRQFIAEASAALDEAGH</sequence>
<reference evidence="1" key="1">
    <citation type="submission" date="2017-10" db="EMBL/GenBank/DDBJ databases">
        <title>Genome sequence of cellulolytic Lachnospiraceae bacterium XHS1971 isolated from hotspring sediment.</title>
        <authorList>
            <person name="Vasudevan G."/>
            <person name="Joshi A.J."/>
            <person name="Hivarkar S."/>
            <person name="Lanjekar V.B."/>
            <person name="Dhakephalkar P.K."/>
            <person name="Dagar S."/>
        </authorList>
    </citation>
    <scope>NUCLEOTIDE SEQUENCE</scope>
    <source>
        <strain evidence="1">XHS1971</strain>
    </source>
</reference>
<dbReference type="Proteomes" id="UP000224460">
    <property type="component" value="Unassembled WGS sequence"/>
</dbReference>
<protein>
    <submittedName>
        <fullName evidence="1">Uncharacterized protein</fullName>
    </submittedName>
</protein>
<evidence type="ECO:0000313" key="2">
    <source>
        <dbReference type="Proteomes" id="UP000224460"/>
    </source>
</evidence>
<gene>
    <name evidence="1" type="ORF">CS063_08560</name>
</gene>
<dbReference type="EMBL" id="PEDL01000007">
    <property type="protein sequence ID" value="PHV70809.1"/>
    <property type="molecule type" value="Genomic_DNA"/>
</dbReference>
<proteinExistence type="predicted"/>
<keyword evidence="2" id="KW-1185">Reference proteome</keyword>
<evidence type="ECO:0000313" key="1">
    <source>
        <dbReference type="EMBL" id="PHV70809.1"/>
    </source>
</evidence>
<organism evidence="1 2">
    <name type="scientific">Sporanaerobium hydrogeniformans</name>
    <dbReference type="NCBI Taxonomy" id="3072179"/>
    <lineage>
        <taxon>Bacteria</taxon>
        <taxon>Bacillati</taxon>
        <taxon>Bacillota</taxon>
        <taxon>Clostridia</taxon>
        <taxon>Lachnospirales</taxon>
        <taxon>Lachnospiraceae</taxon>
        <taxon>Sporanaerobium</taxon>
    </lineage>
</organism>
<comment type="caution">
    <text evidence="1">The sequence shown here is derived from an EMBL/GenBank/DDBJ whole genome shotgun (WGS) entry which is preliminary data.</text>
</comment>
<name>A0AC61DC05_9FIRM</name>
<accession>A0AC61DC05</accession>